<evidence type="ECO:0000259" key="4">
    <source>
        <dbReference type="Pfam" id="PF24409"/>
    </source>
</evidence>
<dbReference type="GO" id="GO:0016301">
    <property type="term" value="F:kinase activity"/>
    <property type="evidence" value="ECO:0007669"/>
    <property type="project" value="UniProtKB-KW"/>
</dbReference>
<dbReference type="eggNOG" id="COG4750">
    <property type="taxonomic scope" value="Bacteria"/>
</dbReference>
<organism evidence="5 6">
    <name type="scientific">Parvimonas micra ATCC 33270</name>
    <dbReference type="NCBI Taxonomy" id="411465"/>
    <lineage>
        <taxon>Bacteria</taxon>
        <taxon>Bacillati</taxon>
        <taxon>Bacillota</taxon>
        <taxon>Tissierellia</taxon>
        <taxon>Tissierellales</taxon>
        <taxon>Peptoniphilaceae</taxon>
        <taxon>Parvimonas</taxon>
    </lineage>
</organism>
<dbReference type="SUPFAM" id="SSF56112">
    <property type="entry name" value="Protein kinase-like (PK-like)"/>
    <property type="match status" value="1"/>
</dbReference>
<dbReference type="AlphaFoldDB" id="A8SLH9"/>
<feature type="domain" description="PRTase associated wHTH" evidence="4">
    <location>
        <begin position="27"/>
        <end position="77"/>
    </location>
</feature>
<dbReference type="Pfam" id="PF12804">
    <property type="entry name" value="NTP_transf_3"/>
    <property type="match status" value="1"/>
</dbReference>
<dbReference type="InterPro" id="IPR050065">
    <property type="entry name" value="GlmU-like"/>
</dbReference>
<dbReference type="GO" id="GO:0016779">
    <property type="term" value="F:nucleotidyltransferase activity"/>
    <property type="evidence" value="ECO:0007669"/>
    <property type="project" value="UniProtKB-KW"/>
</dbReference>
<dbReference type="PANTHER" id="PTHR43584">
    <property type="entry name" value="NUCLEOTIDYL TRANSFERASE"/>
    <property type="match status" value="1"/>
</dbReference>
<dbReference type="Gene3D" id="1.10.10.10">
    <property type="entry name" value="Winged helix-like DNA-binding domain superfamily/Winged helix DNA-binding domain"/>
    <property type="match status" value="1"/>
</dbReference>
<dbReference type="CDD" id="cd02523">
    <property type="entry name" value="PC_cytidylyltransferase"/>
    <property type="match status" value="1"/>
</dbReference>
<dbReference type="Gene3D" id="3.90.550.10">
    <property type="entry name" value="Spore Coat Polysaccharide Biosynthesis Protein SpsA, Chain A"/>
    <property type="match status" value="1"/>
</dbReference>
<gene>
    <name evidence="5" type="ORF">PEPMIC_01006</name>
</gene>
<keyword evidence="1" id="KW-0808">Transferase</keyword>
<dbReference type="InterPro" id="IPR036388">
    <property type="entry name" value="WH-like_DNA-bd_sf"/>
</dbReference>
<dbReference type="InterPro" id="IPR057055">
    <property type="entry name" value="wHTH-PRTase_assoc"/>
</dbReference>
<dbReference type="InterPro" id="IPR011009">
    <property type="entry name" value="Kinase-like_dom_sf"/>
</dbReference>
<dbReference type="Gene3D" id="3.90.1200.10">
    <property type="match status" value="1"/>
</dbReference>
<name>A8SLH9_9FIRM</name>
<reference evidence="5 6" key="1">
    <citation type="submission" date="2007-09" db="EMBL/GenBank/DDBJ databases">
        <title>Draft genome sequence of Peptostreptococcus micros (ATCC 33270).</title>
        <authorList>
            <person name="Sudarsanam P."/>
            <person name="Ley R."/>
            <person name="Guruge J."/>
            <person name="Turnbaugh P.J."/>
            <person name="Mahowald M."/>
            <person name="Liep D."/>
            <person name="Gordon J."/>
        </authorList>
    </citation>
    <scope>NUCLEOTIDE SEQUENCE [LARGE SCALE GENOMIC DNA]</scope>
    <source>
        <strain evidence="5 6">ATCC 33270</strain>
    </source>
</reference>
<evidence type="ECO:0000259" key="3">
    <source>
        <dbReference type="Pfam" id="PF12804"/>
    </source>
</evidence>
<dbReference type="Gene3D" id="3.30.200.20">
    <property type="entry name" value="Phosphorylase Kinase, domain 1"/>
    <property type="match status" value="1"/>
</dbReference>
<proteinExistence type="predicted"/>
<dbReference type="HOGENOM" id="CLU_467630_0_0_9"/>
<dbReference type="eggNOG" id="COG0510">
    <property type="taxonomic scope" value="Bacteria"/>
</dbReference>
<evidence type="ECO:0000256" key="2">
    <source>
        <dbReference type="ARBA" id="ARBA00022695"/>
    </source>
</evidence>
<comment type="caution">
    <text evidence="5">The sequence shown here is derived from an EMBL/GenBank/DDBJ whole genome shotgun (WGS) entry which is preliminary data.</text>
</comment>
<keyword evidence="2" id="KW-0548">Nucleotidyltransferase</keyword>
<dbReference type="Proteomes" id="UP000003162">
    <property type="component" value="Unassembled WGS sequence"/>
</dbReference>
<protein>
    <submittedName>
        <fullName evidence="5">Choline/ethanolamine kinase</fullName>
    </submittedName>
</protein>
<accession>A8SLH9</accession>
<evidence type="ECO:0000256" key="1">
    <source>
        <dbReference type="ARBA" id="ARBA00022679"/>
    </source>
</evidence>
<dbReference type="CDD" id="cd05151">
    <property type="entry name" value="ChoK-like"/>
    <property type="match status" value="1"/>
</dbReference>
<dbReference type="Pfam" id="PF24409">
    <property type="entry name" value="wHTH-PRTase_assc"/>
    <property type="match status" value="1"/>
</dbReference>
<dbReference type="EMBL" id="ABEE02000017">
    <property type="protein sequence ID" value="EDP23204.1"/>
    <property type="molecule type" value="Genomic_DNA"/>
</dbReference>
<sequence length="601" mass="71441">MNKMFKEVFMLAIQDFDILNLFFKNRNKKYTQREISSITKISLGKVNKTLKELKNNEFIDENLKITDKGLSALEPYKVDNAIIMAAGMSSRFAPLCYETPKGLLNVKGEKLIEREILQLKEAGIEDITLVVGYMKEKMFYLAEKFGVDIVVNEDYYRFNNTSSLILVTEKLKNTYICSSDNYFPKNPFEKYVYRAYYSAVYQDGETDEYYAEFDKKGRITGVTIGGKDDWIMLGHVFFDREFSDKFVKLLKAEYHEQIVRENLWETFYMRHIKEFDNMYIRKYDLEDIKEFDSLEELRLFDEKYVTNSDSEIFQNICNILRCKEEEIKDIKPIKMGMTNTSFKFSCKEKSYVYRHPGPGTELIINRKSEFDSMKIAKELSLDDTYIYMDKDIGWKISKYIENVKILNPFDKKNVKRAISMLKKLHTSGRKTNFKFNIFDEIENFKIKIRNSHRDNFDDMSLMNDKIYKLKTFLDKDDTNECICHCDSYDLNFLLDNRDKMYLIDWEYSAMSDPAVDIGCFITSSKYSFDEAIDIIKEYFNGKPTDKQLMHYIAYIAVSSFYWFLWAINQEIQGKSIGEYLYIWYNHTKEYADYALKLYEQE</sequence>
<keyword evidence="5" id="KW-0418">Kinase</keyword>
<dbReference type="InterPro" id="IPR025877">
    <property type="entry name" value="MobA-like_NTP_Trfase"/>
</dbReference>
<dbReference type="PANTHER" id="PTHR43584:SF5">
    <property type="entry name" value="PROTEIN LICC"/>
    <property type="match status" value="1"/>
</dbReference>
<dbReference type="SUPFAM" id="SSF53448">
    <property type="entry name" value="Nucleotide-diphospho-sugar transferases"/>
    <property type="match status" value="1"/>
</dbReference>
<evidence type="ECO:0000313" key="6">
    <source>
        <dbReference type="Proteomes" id="UP000003162"/>
    </source>
</evidence>
<dbReference type="Pfam" id="PF01633">
    <property type="entry name" value="Choline_kinase"/>
    <property type="match status" value="1"/>
</dbReference>
<dbReference type="InterPro" id="IPR029044">
    <property type="entry name" value="Nucleotide-diphossugar_trans"/>
</dbReference>
<feature type="domain" description="MobA-like NTP transferase" evidence="3">
    <location>
        <begin position="81"/>
        <end position="167"/>
    </location>
</feature>
<evidence type="ECO:0000313" key="5">
    <source>
        <dbReference type="EMBL" id="EDP23204.1"/>
    </source>
</evidence>
<reference evidence="5 6" key="2">
    <citation type="submission" date="2007-09" db="EMBL/GenBank/DDBJ databases">
        <authorList>
            <person name="Fulton L."/>
            <person name="Clifton S."/>
            <person name="Fulton B."/>
            <person name="Xu J."/>
            <person name="Minx P."/>
            <person name="Pepin K.H."/>
            <person name="Johnson M."/>
            <person name="Thiruvilangam P."/>
            <person name="Bhonagiri V."/>
            <person name="Nash W.E."/>
            <person name="Mardis E.R."/>
            <person name="Wilson R.K."/>
        </authorList>
    </citation>
    <scope>NUCLEOTIDE SEQUENCE [LARGE SCALE GENOMIC DNA]</scope>
    <source>
        <strain evidence="5 6">ATCC 33270</strain>
    </source>
</reference>